<comment type="similarity">
    <text evidence="5">Belongs to the actin-binding proteins ADF family. Coactosin subfamily.</text>
</comment>
<evidence type="ECO:0000256" key="9">
    <source>
        <dbReference type="SAM" id="MobiDB-lite"/>
    </source>
</evidence>
<dbReference type="SUPFAM" id="SSF55753">
    <property type="entry name" value="Actin depolymerizing proteins"/>
    <property type="match status" value="2"/>
</dbReference>
<keyword evidence="2" id="KW-0963">Cytoplasm</keyword>
<evidence type="ECO:0000259" key="10">
    <source>
        <dbReference type="PROSITE" id="PS51263"/>
    </source>
</evidence>
<gene>
    <name evidence="11" type="ORF">EB796_021623</name>
</gene>
<evidence type="ECO:0000256" key="6">
    <source>
        <dbReference type="ARBA" id="ARBA00058385"/>
    </source>
</evidence>
<evidence type="ECO:0000256" key="5">
    <source>
        <dbReference type="ARBA" id="ARBA00038052"/>
    </source>
</evidence>
<dbReference type="GO" id="GO:0030864">
    <property type="term" value="C:cortical actin cytoskeleton"/>
    <property type="evidence" value="ECO:0007669"/>
    <property type="project" value="TreeGrafter"/>
</dbReference>
<keyword evidence="12" id="KW-1185">Reference proteome</keyword>
<sequence>MSTSVTLKDSAELLHAIARLRTADGNSAAEAYVLIHHDEGNPNVISLEHEGEGIEDLASQLHEAEVQYAILRVREQLDITVAVKFVYIHWIGEKVPFTKKGRFGVVHGSVKENLPTCHADLETSSVDDITAENINRLINETSGTKSKVIDGNNTEGRHMRGFTSVPLSKGPGKSKANLVPVSAGGAAVKHGEDVTEAILDVRSDDSATTWACIGYEDDDVKKPLKCVSKGDGNVDELKLCLADDKPFYFLYRTTDTIDGHVTVKFVYIIWVGEQVKPLAKAKLSTHKGYVQELFSGCHVSIFATSRSEISRTIVTDKVQSASGSKSNVK</sequence>
<evidence type="ECO:0000313" key="12">
    <source>
        <dbReference type="Proteomes" id="UP000593567"/>
    </source>
</evidence>
<comment type="caution">
    <text evidence="11">The sequence shown here is derived from an EMBL/GenBank/DDBJ whole genome shotgun (WGS) entry which is preliminary data.</text>
</comment>
<dbReference type="AlphaFoldDB" id="A0A7J7J2X9"/>
<feature type="region of interest" description="Disordered" evidence="9">
    <location>
        <begin position="145"/>
        <end position="173"/>
    </location>
</feature>
<accession>A0A7J7J2X9</accession>
<protein>
    <recommendedName>
        <fullName evidence="8">Coactosin-like protein</fullName>
    </recommendedName>
</protein>
<dbReference type="GO" id="GO:0030833">
    <property type="term" value="P:regulation of actin filament polymerization"/>
    <property type="evidence" value="ECO:0007669"/>
    <property type="project" value="TreeGrafter"/>
</dbReference>
<dbReference type="Pfam" id="PF00241">
    <property type="entry name" value="Cofilin_ADF"/>
    <property type="match status" value="2"/>
</dbReference>
<dbReference type="InterPro" id="IPR002108">
    <property type="entry name" value="ADF-H"/>
</dbReference>
<dbReference type="EMBL" id="VXIV02003194">
    <property type="protein sequence ID" value="KAF6020076.1"/>
    <property type="molecule type" value="Genomic_DNA"/>
</dbReference>
<dbReference type="GO" id="GO:0030427">
    <property type="term" value="C:site of polarized growth"/>
    <property type="evidence" value="ECO:0007669"/>
    <property type="project" value="TreeGrafter"/>
</dbReference>
<dbReference type="PROSITE" id="PS51263">
    <property type="entry name" value="ADF_H"/>
    <property type="match status" value="2"/>
</dbReference>
<dbReference type="OrthoDB" id="20822at2759"/>
<dbReference type="Proteomes" id="UP000593567">
    <property type="component" value="Unassembled WGS sequence"/>
</dbReference>
<dbReference type="GO" id="GO:0005884">
    <property type="term" value="C:actin filament"/>
    <property type="evidence" value="ECO:0007669"/>
    <property type="project" value="TreeGrafter"/>
</dbReference>
<dbReference type="CDD" id="cd11282">
    <property type="entry name" value="ADF_coactosin_like"/>
    <property type="match status" value="1"/>
</dbReference>
<dbReference type="PANTHER" id="PTHR10829:SF56">
    <property type="entry name" value="ADF-H DOMAIN-CONTAINING PROTEIN"/>
    <property type="match status" value="1"/>
</dbReference>
<keyword evidence="4" id="KW-0206">Cytoskeleton</keyword>
<dbReference type="InterPro" id="IPR029006">
    <property type="entry name" value="ADF-H/Gelsolin-like_dom_sf"/>
</dbReference>
<organism evidence="11 12">
    <name type="scientific">Bugula neritina</name>
    <name type="common">Brown bryozoan</name>
    <name type="synonym">Sertularia neritina</name>
    <dbReference type="NCBI Taxonomy" id="10212"/>
    <lineage>
        <taxon>Eukaryota</taxon>
        <taxon>Metazoa</taxon>
        <taxon>Spiralia</taxon>
        <taxon>Lophotrochozoa</taxon>
        <taxon>Bryozoa</taxon>
        <taxon>Gymnolaemata</taxon>
        <taxon>Cheilostomatida</taxon>
        <taxon>Flustrina</taxon>
        <taxon>Buguloidea</taxon>
        <taxon>Bugulidae</taxon>
        <taxon>Bugula</taxon>
    </lineage>
</organism>
<evidence type="ECO:0000256" key="1">
    <source>
        <dbReference type="ARBA" id="ARBA00004245"/>
    </source>
</evidence>
<keyword evidence="3" id="KW-0009">Actin-binding</keyword>
<evidence type="ECO:0000256" key="7">
    <source>
        <dbReference type="ARBA" id="ARBA00062335"/>
    </source>
</evidence>
<proteinExistence type="inferred from homology"/>
<dbReference type="FunFam" id="3.40.20.10:FF:000018">
    <property type="entry name" value="Coactosin-like 1"/>
    <property type="match status" value="2"/>
</dbReference>
<dbReference type="PANTHER" id="PTHR10829">
    <property type="entry name" value="CORTACTIN AND DREBRIN"/>
    <property type="match status" value="1"/>
</dbReference>
<evidence type="ECO:0000313" key="11">
    <source>
        <dbReference type="EMBL" id="KAF6020076.1"/>
    </source>
</evidence>
<comment type="function">
    <text evidence="6">Binds to F-actin in a calcium-independent manner. Has no direct effect on actin depolymerization. Acts as a chaperone for ALOX5 (5LO), influencing both its stability and activity in leukotrienes synthesis.</text>
</comment>
<dbReference type="SMART" id="SM00102">
    <property type="entry name" value="ADF"/>
    <property type="match status" value="2"/>
</dbReference>
<evidence type="ECO:0000256" key="8">
    <source>
        <dbReference type="ARBA" id="ARBA00068121"/>
    </source>
</evidence>
<feature type="domain" description="ADF-H" evidence="10">
    <location>
        <begin position="4"/>
        <end position="139"/>
    </location>
</feature>
<name>A0A7J7J2X9_BUGNE</name>
<evidence type="ECO:0000256" key="3">
    <source>
        <dbReference type="ARBA" id="ARBA00023203"/>
    </source>
</evidence>
<comment type="subunit">
    <text evidence="7">Interacts with 5-lipoxygenase (ALOX5/5LO) in a calcium-independent manner. Binds to F-actin with a stoichiometry of 1:2.</text>
</comment>
<dbReference type="GO" id="GO:0051015">
    <property type="term" value="F:actin filament binding"/>
    <property type="evidence" value="ECO:0007669"/>
    <property type="project" value="TreeGrafter"/>
</dbReference>
<dbReference type="Gene3D" id="3.40.20.10">
    <property type="entry name" value="Severin"/>
    <property type="match status" value="2"/>
</dbReference>
<evidence type="ECO:0000256" key="4">
    <source>
        <dbReference type="ARBA" id="ARBA00023212"/>
    </source>
</evidence>
<comment type="subcellular location">
    <subcellularLocation>
        <location evidence="1">Cytoplasm</location>
        <location evidence="1">Cytoskeleton</location>
    </subcellularLocation>
</comment>
<reference evidence="11" key="1">
    <citation type="submission" date="2020-06" db="EMBL/GenBank/DDBJ databases">
        <title>Draft genome of Bugula neritina, a colonial animal packing powerful symbionts and potential medicines.</title>
        <authorList>
            <person name="Rayko M."/>
        </authorList>
    </citation>
    <scope>NUCLEOTIDE SEQUENCE [LARGE SCALE GENOMIC DNA]</scope>
    <source>
        <strain evidence="11">Kwan_BN1</strain>
    </source>
</reference>
<feature type="domain" description="ADF-H" evidence="10">
    <location>
        <begin position="185"/>
        <end position="319"/>
    </location>
</feature>
<evidence type="ECO:0000256" key="2">
    <source>
        <dbReference type="ARBA" id="ARBA00022490"/>
    </source>
</evidence>